<dbReference type="AlphaFoldDB" id="A0A388KPS1"/>
<dbReference type="OrthoDB" id="2020712at2759"/>
<dbReference type="SUPFAM" id="SSF55961">
    <property type="entry name" value="Bet v1-like"/>
    <property type="match status" value="1"/>
</dbReference>
<keyword evidence="4" id="KW-1185">Reference proteome</keyword>
<feature type="region of interest" description="Disordered" evidence="1">
    <location>
        <begin position="21"/>
        <end position="45"/>
    </location>
</feature>
<dbReference type="Proteomes" id="UP000265515">
    <property type="component" value="Unassembled WGS sequence"/>
</dbReference>
<comment type="caution">
    <text evidence="3">The sequence shown here is derived from an EMBL/GenBank/DDBJ whole genome shotgun (WGS) entry which is preliminary data.</text>
</comment>
<feature type="domain" description="Coenzyme Q-binding protein COQ10 START" evidence="2">
    <location>
        <begin position="171"/>
        <end position="285"/>
    </location>
</feature>
<dbReference type="Pfam" id="PF03364">
    <property type="entry name" value="Polyketide_cyc"/>
    <property type="match status" value="1"/>
</dbReference>
<sequence>MASSSSACLLVHRKFPKLTDLALTRPRPDRRSTNNNCRVRQGSQCPAEAPVGGLVSARLLPSSSLSLSLSSPRLWRSPGGGTVLAIKSSGRKHKKWNRSPRDENLSYGLQRHGGKGEARTCGGVSAVHSLGKRGRQQGIREYSTMEESEDTGEVTCKHVVSVVIPMASDIIWKLWMDLERAPNWMQWIDRVELVQDGSLTPTKEDALHNSDTGNRMALSRWFCSTSGFEVSWLAHIESIEMNPPRRFVQWNAVEGLPSSGKVSFQDSNGGKATTVKLSISHALPNALRAVIPVDAFASLVQATLKKDLERFQDYAFGVLKERGQEILI</sequence>
<evidence type="ECO:0000256" key="1">
    <source>
        <dbReference type="SAM" id="MobiDB-lite"/>
    </source>
</evidence>
<dbReference type="EMBL" id="BFEA01000158">
    <property type="protein sequence ID" value="GBG72046.1"/>
    <property type="molecule type" value="Genomic_DNA"/>
</dbReference>
<evidence type="ECO:0000313" key="4">
    <source>
        <dbReference type="Proteomes" id="UP000265515"/>
    </source>
</evidence>
<dbReference type="Gene3D" id="3.30.530.20">
    <property type="match status" value="1"/>
</dbReference>
<evidence type="ECO:0000313" key="3">
    <source>
        <dbReference type="EMBL" id="GBG72046.1"/>
    </source>
</evidence>
<gene>
    <name evidence="3" type="ORF">CBR_g10981</name>
</gene>
<dbReference type="STRING" id="69332.A0A388KPS1"/>
<protein>
    <recommendedName>
        <fullName evidence="2">Coenzyme Q-binding protein COQ10 START domain-containing protein</fullName>
    </recommendedName>
</protein>
<reference evidence="3 4" key="1">
    <citation type="journal article" date="2018" name="Cell">
        <title>The Chara Genome: Secondary Complexity and Implications for Plant Terrestrialization.</title>
        <authorList>
            <person name="Nishiyama T."/>
            <person name="Sakayama H."/>
            <person name="Vries J.D."/>
            <person name="Buschmann H."/>
            <person name="Saint-Marcoux D."/>
            <person name="Ullrich K.K."/>
            <person name="Haas F.B."/>
            <person name="Vanderstraeten L."/>
            <person name="Becker D."/>
            <person name="Lang D."/>
            <person name="Vosolsobe S."/>
            <person name="Rombauts S."/>
            <person name="Wilhelmsson P.K.I."/>
            <person name="Janitza P."/>
            <person name="Kern R."/>
            <person name="Heyl A."/>
            <person name="Rumpler F."/>
            <person name="Villalobos L.I.A.C."/>
            <person name="Clay J.M."/>
            <person name="Skokan R."/>
            <person name="Toyoda A."/>
            <person name="Suzuki Y."/>
            <person name="Kagoshima H."/>
            <person name="Schijlen E."/>
            <person name="Tajeshwar N."/>
            <person name="Catarino B."/>
            <person name="Hetherington A.J."/>
            <person name="Saltykova A."/>
            <person name="Bonnot C."/>
            <person name="Breuninger H."/>
            <person name="Symeonidi A."/>
            <person name="Radhakrishnan G.V."/>
            <person name="Van Nieuwerburgh F."/>
            <person name="Deforce D."/>
            <person name="Chang C."/>
            <person name="Karol K.G."/>
            <person name="Hedrich R."/>
            <person name="Ulvskov P."/>
            <person name="Glockner G."/>
            <person name="Delwiche C.F."/>
            <person name="Petrasek J."/>
            <person name="Van de Peer Y."/>
            <person name="Friml J."/>
            <person name="Beilby M."/>
            <person name="Dolan L."/>
            <person name="Kohara Y."/>
            <person name="Sugano S."/>
            <person name="Fujiyama A."/>
            <person name="Delaux P.-M."/>
            <person name="Quint M."/>
            <person name="TheiBen G."/>
            <person name="Hagemann M."/>
            <person name="Harholt J."/>
            <person name="Dunand C."/>
            <person name="Zachgo S."/>
            <person name="Langdale J."/>
            <person name="Maumus F."/>
            <person name="Straeten D.V.D."/>
            <person name="Gould S.B."/>
            <person name="Rensing S.A."/>
        </authorList>
    </citation>
    <scope>NUCLEOTIDE SEQUENCE [LARGE SCALE GENOMIC DNA]</scope>
    <source>
        <strain evidence="3 4">S276</strain>
    </source>
</reference>
<proteinExistence type="predicted"/>
<name>A0A388KPS1_CHABU</name>
<dbReference type="InterPro" id="IPR005031">
    <property type="entry name" value="COQ10_START"/>
</dbReference>
<evidence type="ECO:0000259" key="2">
    <source>
        <dbReference type="Pfam" id="PF03364"/>
    </source>
</evidence>
<organism evidence="3 4">
    <name type="scientific">Chara braunii</name>
    <name type="common">Braun's stonewort</name>
    <dbReference type="NCBI Taxonomy" id="69332"/>
    <lineage>
        <taxon>Eukaryota</taxon>
        <taxon>Viridiplantae</taxon>
        <taxon>Streptophyta</taxon>
        <taxon>Charophyceae</taxon>
        <taxon>Charales</taxon>
        <taxon>Characeae</taxon>
        <taxon>Chara</taxon>
    </lineage>
</organism>
<dbReference type="InterPro" id="IPR023393">
    <property type="entry name" value="START-like_dom_sf"/>
</dbReference>
<accession>A0A388KPS1</accession>
<feature type="compositionally biased region" description="Polar residues" evidence="1">
    <location>
        <begin position="33"/>
        <end position="44"/>
    </location>
</feature>
<dbReference type="InterPro" id="IPR047137">
    <property type="entry name" value="ORF3"/>
</dbReference>
<dbReference type="PANTHER" id="PTHR33824:SF9">
    <property type="entry name" value="COENZYME Q-BINDING PROTEIN COQ10 START DOMAIN-CONTAINING PROTEIN"/>
    <property type="match status" value="1"/>
</dbReference>
<dbReference type="Gramene" id="GBG72046">
    <property type="protein sequence ID" value="GBG72046"/>
    <property type="gene ID" value="CBR_g10981"/>
</dbReference>
<dbReference type="PANTHER" id="PTHR33824">
    <property type="entry name" value="POLYKETIDE CYCLASE/DEHYDRASE AND LIPID TRANSPORT SUPERFAMILY PROTEIN"/>
    <property type="match status" value="1"/>
</dbReference>